<evidence type="ECO:0000256" key="4">
    <source>
        <dbReference type="ARBA" id="ARBA00022989"/>
    </source>
</evidence>
<comment type="similarity">
    <text evidence="2">Belongs to the EamA transporter family.</text>
</comment>
<dbReference type="EMBL" id="WQLA01000006">
    <property type="protein sequence ID" value="MVN92462.1"/>
    <property type="molecule type" value="Genomic_DNA"/>
</dbReference>
<dbReference type="SUPFAM" id="SSF103481">
    <property type="entry name" value="Multidrug resistance efflux transporter EmrE"/>
    <property type="match status" value="2"/>
</dbReference>
<dbReference type="RefSeq" id="WP_157542774.1">
    <property type="nucleotide sequence ID" value="NZ_WQLA01000006.1"/>
</dbReference>
<name>A0A6I4IBH7_9SPHI</name>
<dbReference type="Proteomes" id="UP000434850">
    <property type="component" value="Unassembled WGS sequence"/>
</dbReference>
<sequence length="311" mass="33890">MPYSNAPSRLLIVLSFAAVYIIWGSTYLAVRFALTGFPPFILVAMRYLVAGLLMLAFCILKRERFPNLPVFGLQALSGILMLVGGTGMVAWAEQYITSGQVAVLIAAQPLWFLLLDKANWRKYFSDKFIISGLLIGFIGIVLFINMGEHEAKQSSMKLIAMIGVQIGAMLWVVGSLVTKKHKGSSSVIMNSSIQLVAASLFSALIAFCAGEFYAFKIDTIPLNAWLGMAFLITFGSLIAYVAYIWLLGHVAPALISTYTYVNPVVAVILGWLMADEKLYSGQLLGLAVILIGILLVNVTGYKQALSKKQAV</sequence>
<dbReference type="InterPro" id="IPR037185">
    <property type="entry name" value="EmrE-like"/>
</dbReference>
<evidence type="ECO:0000259" key="7">
    <source>
        <dbReference type="Pfam" id="PF00892"/>
    </source>
</evidence>
<feature type="transmembrane region" description="Helical" evidence="6">
    <location>
        <begin position="128"/>
        <end position="146"/>
    </location>
</feature>
<gene>
    <name evidence="8" type="ORF">GO816_15095</name>
</gene>
<dbReference type="OrthoDB" id="9812547at2"/>
<feature type="transmembrane region" description="Helical" evidence="6">
    <location>
        <begin position="72"/>
        <end position="92"/>
    </location>
</feature>
<dbReference type="InterPro" id="IPR050638">
    <property type="entry name" value="AA-Vitamin_Transporters"/>
</dbReference>
<evidence type="ECO:0000256" key="2">
    <source>
        <dbReference type="ARBA" id="ARBA00007362"/>
    </source>
</evidence>
<evidence type="ECO:0000256" key="1">
    <source>
        <dbReference type="ARBA" id="ARBA00004141"/>
    </source>
</evidence>
<keyword evidence="3 6" id="KW-0812">Transmembrane</keyword>
<organism evidence="8 9">
    <name type="scientific">Mucilaginibacter aquatilis</name>
    <dbReference type="NCBI Taxonomy" id="1517760"/>
    <lineage>
        <taxon>Bacteria</taxon>
        <taxon>Pseudomonadati</taxon>
        <taxon>Bacteroidota</taxon>
        <taxon>Sphingobacteriia</taxon>
        <taxon>Sphingobacteriales</taxon>
        <taxon>Sphingobacteriaceae</taxon>
        <taxon>Mucilaginibacter</taxon>
    </lineage>
</organism>
<feature type="transmembrane region" description="Helical" evidence="6">
    <location>
        <begin position="40"/>
        <end position="60"/>
    </location>
</feature>
<comment type="subcellular location">
    <subcellularLocation>
        <location evidence="1">Membrane</location>
        <topology evidence="1">Multi-pass membrane protein</topology>
    </subcellularLocation>
</comment>
<dbReference type="AlphaFoldDB" id="A0A6I4IBH7"/>
<evidence type="ECO:0000256" key="5">
    <source>
        <dbReference type="ARBA" id="ARBA00023136"/>
    </source>
</evidence>
<dbReference type="Pfam" id="PF00892">
    <property type="entry name" value="EamA"/>
    <property type="match status" value="2"/>
</dbReference>
<keyword evidence="4 6" id="KW-1133">Transmembrane helix</keyword>
<keyword evidence="9" id="KW-1185">Reference proteome</keyword>
<protein>
    <submittedName>
        <fullName evidence="8">EamA family transporter</fullName>
    </submittedName>
</protein>
<feature type="transmembrane region" description="Helical" evidence="6">
    <location>
        <begin position="12"/>
        <end position="34"/>
    </location>
</feature>
<dbReference type="PANTHER" id="PTHR32322:SF2">
    <property type="entry name" value="EAMA DOMAIN-CONTAINING PROTEIN"/>
    <property type="match status" value="1"/>
</dbReference>
<feature type="transmembrane region" description="Helical" evidence="6">
    <location>
        <begin position="253"/>
        <end position="273"/>
    </location>
</feature>
<reference evidence="8 9" key="1">
    <citation type="submission" date="2019-12" db="EMBL/GenBank/DDBJ databases">
        <title>Mucilaginibacter sp. HME9299 genome sequencing and assembly.</title>
        <authorList>
            <person name="Kang H."/>
            <person name="Kim H."/>
            <person name="Joh K."/>
        </authorList>
    </citation>
    <scope>NUCLEOTIDE SEQUENCE [LARGE SCALE GENOMIC DNA]</scope>
    <source>
        <strain evidence="8 9">HME9299</strain>
    </source>
</reference>
<proteinExistence type="inferred from homology"/>
<feature type="transmembrane region" description="Helical" evidence="6">
    <location>
        <begin position="98"/>
        <end position="116"/>
    </location>
</feature>
<comment type="caution">
    <text evidence="8">The sequence shown here is derived from an EMBL/GenBank/DDBJ whole genome shotgun (WGS) entry which is preliminary data.</text>
</comment>
<keyword evidence="5 6" id="KW-0472">Membrane</keyword>
<feature type="domain" description="EamA" evidence="7">
    <location>
        <begin position="160"/>
        <end position="297"/>
    </location>
</feature>
<dbReference type="InterPro" id="IPR000620">
    <property type="entry name" value="EamA_dom"/>
</dbReference>
<evidence type="ECO:0000313" key="8">
    <source>
        <dbReference type="EMBL" id="MVN92462.1"/>
    </source>
</evidence>
<evidence type="ECO:0000313" key="9">
    <source>
        <dbReference type="Proteomes" id="UP000434850"/>
    </source>
</evidence>
<evidence type="ECO:0000256" key="3">
    <source>
        <dbReference type="ARBA" id="ARBA00022692"/>
    </source>
</evidence>
<evidence type="ECO:0000256" key="6">
    <source>
        <dbReference type="SAM" id="Phobius"/>
    </source>
</evidence>
<accession>A0A6I4IBH7</accession>
<feature type="transmembrane region" description="Helical" evidence="6">
    <location>
        <begin position="158"/>
        <end position="177"/>
    </location>
</feature>
<feature type="transmembrane region" description="Helical" evidence="6">
    <location>
        <begin position="279"/>
        <end position="298"/>
    </location>
</feature>
<feature type="transmembrane region" description="Helical" evidence="6">
    <location>
        <begin position="225"/>
        <end position="246"/>
    </location>
</feature>
<dbReference type="PANTHER" id="PTHR32322">
    <property type="entry name" value="INNER MEMBRANE TRANSPORTER"/>
    <property type="match status" value="1"/>
</dbReference>
<dbReference type="GO" id="GO:0016020">
    <property type="term" value="C:membrane"/>
    <property type="evidence" value="ECO:0007669"/>
    <property type="project" value="UniProtKB-SubCell"/>
</dbReference>
<feature type="transmembrane region" description="Helical" evidence="6">
    <location>
        <begin position="189"/>
        <end position="213"/>
    </location>
</feature>
<feature type="domain" description="EamA" evidence="7">
    <location>
        <begin position="12"/>
        <end position="143"/>
    </location>
</feature>